<gene>
    <name evidence="15" type="ORF">GSBLH_T00004399001</name>
</gene>
<keyword evidence="8" id="KW-0648">Protein biosynthesis</keyword>
<evidence type="ECO:0000256" key="8">
    <source>
        <dbReference type="ARBA" id="ARBA00022917"/>
    </source>
</evidence>
<evidence type="ECO:0000259" key="14">
    <source>
        <dbReference type="PROSITE" id="PS50862"/>
    </source>
</evidence>
<sequence>MEPAVAQEPVPTQGEEKLSKNELKRREKMKRKEAEKAAKEAAKAAKAAATPSTKKEDEEDVDPTKYFENRLAVVEKAEAAGETYYPHKFQVQYSLPEFIEKFSYCKDGDRLESEPCSVAGRVILKRASGKKLFFYTLQGDGKQIQVMASEDKYEGGAEAFQEIYNKVRRGDIIGIRGFPGRSKRGELSIFPYSIQILSPCLHMLPKPFIGLTNPETRYRMRYLDLIMNPSVRDKFIIRSRVIRGIRSFLDERGFIEVETPMMNMHAGGATAKPFITHHNDLNLDLYMRIAPELYLKQLVIGGMDRVYELGRQFRNESIDMTHNPEFTTCEFYMAYADVYDIMELTEQMVSGIVKDITGGYKIQYHPQGKDADPVEIDFTPPWPRYSMIEELEKQSGLKIPMPLESQETYDFLVATCKELKIECTPPLTTPRLLDKLVEHFVEPLCLNPSFVCDHPAICSPLAKYHRSKPGLCERFELFVNYTELANAYTELNNPMVQRDRFMQQARDKSKGDEEAQCLDEEFCTALEHGLPPTGGWGLGVDRLTMFLTDSNNIKEVLLFPAMKPIEENKPEECA</sequence>
<dbReference type="CDD" id="cd00775">
    <property type="entry name" value="LysRS_core"/>
    <property type="match status" value="1"/>
</dbReference>
<organism evidence="15">
    <name type="scientific">Blastocystis hominis</name>
    <dbReference type="NCBI Taxonomy" id="12968"/>
    <lineage>
        <taxon>Eukaryota</taxon>
        <taxon>Sar</taxon>
        <taxon>Stramenopiles</taxon>
        <taxon>Bigyra</taxon>
        <taxon>Opalozoa</taxon>
        <taxon>Opalinata</taxon>
        <taxon>Blastocystidae</taxon>
        <taxon>Blastocystis</taxon>
    </lineage>
</organism>
<keyword evidence="9" id="KW-0030">Aminoacyl-tRNA synthetase</keyword>
<dbReference type="InterPro" id="IPR045864">
    <property type="entry name" value="aa-tRNA-synth_II/BPL/LPL"/>
</dbReference>
<comment type="catalytic activity">
    <reaction evidence="11 12">
        <text>tRNA(Lys) + L-lysine + ATP = L-lysyl-tRNA(Lys) + AMP + diphosphate</text>
        <dbReference type="Rhea" id="RHEA:20792"/>
        <dbReference type="Rhea" id="RHEA-COMP:9696"/>
        <dbReference type="Rhea" id="RHEA-COMP:9697"/>
        <dbReference type="ChEBI" id="CHEBI:30616"/>
        <dbReference type="ChEBI" id="CHEBI:32551"/>
        <dbReference type="ChEBI" id="CHEBI:33019"/>
        <dbReference type="ChEBI" id="CHEBI:78442"/>
        <dbReference type="ChEBI" id="CHEBI:78529"/>
        <dbReference type="ChEBI" id="CHEBI:456215"/>
        <dbReference type="EC" id="6.1.1.6"/>
    </reaction>
</comment>
<dbReference type="FunFam" id="2.40.50.140:FF:000050">
    <property type="entry name" value="Lysine--tRNA ligase"/>
    <property type="match status" value="1"/>
</dbReference>
<dbReference type="Pfam" id="PF00152">
    <property type="entry name" value="tRNA-synt_2"/>
    <property type="match status" value="1"/>
</dbReference>
<evidence type="ECO:0000256" key="11">
    <source>
        <dbReference type="ARBA" id="ARBA00048573"/>
    </source>
</evidence>
<dbReference type="EMBL" id="FN668688">
    <property type="protein sequence ID" value="CBK24691.2"/>
    <property type="molecule type" value="Genomic_DNA"/>
</dbReference>
<protein>
    <recommendedName>
        <fullName evidence="3 12">Lysine--tRNA ligase</fullName>
        <ecNumber evidence="3 12">6.1.1.6</ecNumber>
    </recommendedName>
    <alternativeName>
        <fullName evidence="10 12">Lysyl-tRNA synthetase</fullName>
    </alternativeName>
</protein>
<keyword evidence="6" id="KW-0547">Nucleotide-binding</keyword>
<evidence type="ECO:0000256" key="2">
    <source>
        <dbReference type="ARBA" id="ARBA00008226"/>
    </source>
</evidence>
<dbReference type="PANTHER" id="PTHR42918:SF9">
    <property type="entry name" value="LYSINE--TRNA LIGASE"/>
    <property type="match status" value="1"/>
</dbReference>
<dbReference type="Proteomes" id="UP000008312">
    <property type="component" value="Unassembled WGS sequence"/>
</dbReference>
<feature type="region of interest" description="Disordered" evidence="13">
    <location>
        <begin position="1"/>
        <end position="62"/>
    </location>
</feature>
<feature type="compositionally biased region" description="Basic and acidic residues" evidence="13">
    <location>
        <begin position="14"/>
        <end position="43"/>
    </location>
</feature>
<accession>D8M9F2</accession>
<evidence type="ECO:0000256" key="6">
    <source>
        <dbReference type="ARBA" id="ARBA00022741"/>
    </source>
</evidence>
<dbReference type="SUPFAM" id="SSF55681">
    <property type="entry name" value="Class II aaRS and biotin synthetases"/>
    <property type="match status" value="1"/>
</dbReference>
<evidence type="ECO:0000256" key="10">
    <source>
        <dbReference type="ARBA" id="ARBA00030563"/>
    </source>
</evidence>
<dbReference type="FunFam" id="3.30.930.10:FF:000238">
    <property type="entry name" value="Lysine--tRNA ligase"/>
    <property type="match status" value="1"/>
</dbReference>
<dbReference type="GO" id="GO:0005829">
    <property type="term" value="C:cytosol"/>
    <property type="evidence" value="ECO:0007669"/>
    <property type="project" value="TreeGrafter"/>
</dbReference>
<dbReference type="GO" id="GO:0005524">
    <property type="term" value="F:ATP binding"/>
    <property type="evidence" value="ECO:0007669"/>
    <property type="project" value="UniProtKB-KW"/>
</dbReference>
<evidence type="ECO:0000313" key="16">
    <source>
        <dbReference type="Proteomes" id="UP000008312"/>
    </source>
</evidence>
<dbReference type="PRINTS" id="PR00982">
    <property type="entry name" value="TRNASYNTHLYS"/>
</dbReference>
<evidence type="ECO:0000256" key="7">
    <source>
        <dbReference type="ARBA" id="ARBA00022840"/>
    </source>
</evidence>
<dbReference type="EC" id="6.1.1.6" evidence="3 12"/>
<comment type="similarity">
    <text evidence="2">Belongs to the class-II aminoacyl-tRNA synthetase family.</text>
</comment>
<dbReference type="InterPro" id="IPR012340">
    <property type="entry name" value="NA-bd_OB-fold"/>
</dbReference>
<evidence type="ECO:0000313" key="15">
    <source>
        <dbReference type="EMBL" id="CBK24691.2"/>
    </source>
</evidence>
<dbReference type="GeneID" id="24921427"/>
<evidence type="ECO:0000256" key="4">
    <source>
        <dbReference type="ARBA" id="ARBA00022490"/>
    </source>
</evidence>
<keyword evidence="16" id="KW-1185">Reference proteome</keyword>
<dbReference type="Pfam" id="PF01336">
    <property type="entry name" value="tRNA_anti-codon"/>
    <property type="match status" value="1"/>
</dbReference>
<dbReference type="GO" id="GO:0000049">
    <property type="term" value="F:tRNA binding"/>
    <property type="evidence" value="ECO:0007669"/>
    <property type="project" value="TreeGrafter"/>
</dbReference>
<dbReference type="HAMAP" id="MF_00252">
    <property type="entry name" value="Lys_tRNA_synth_class2"/>
    <property type="match status" value="1"/>
</dbReference>
<evidence type="ECO:0000256" key="12">
    <source>
        <dbReference type="RuleBase" id="RU003748"/>
    </source>
</evidence>
<evidence type="ECO:0000256" key="9">
    <source>
        <dbReference type="ARBA" id="ARBA00023146"/>
    </source>
</evidence>
<dbReference type="GO" id="GO:0006430">
    <property type="term" value="P:lysyl-tRNA aminoacylation"/>
    <property type="evidence" value="ECO:0007669"/>
    <property type="project" value="InterPro"/>
</dbReference>
<dbReference type="SUPFAM" id="SSF50249">
    <property type="entry name" value="Nucleic acid-binding proteins"/>
    <property type="match status" value="1"/>
</dbReference>
<dbReference type="PANTHER" id="PTHR42918">
    <property type="entry name" value="LYSYL-TRNA SYNTHETASE"/>
    <property type="match status" value="1"/>
</dbReference>
<dbReference type="Gene3D" id="2.40.50.140">
    <property type="entry name" value="Nucleic acid-binding proteins"/>
    <property type="match status" value="1"/>
</dbReference>
<comment type="subcellular location">
    <subcellularLocation>
        <location evidence="1">Cytoplasm</location>
    </subcellularLocation>
</comment>
<dbReference type="InterPro" id="IPR006195">
    <property type="entry name" value="aa-tRNA-synth_II"/>
</dbReference>
<dbReference type="FunCoup" id="D8M9F2">
    <property type="interactions" value="674"/>
</dbReference>
<dbReference type="NCBIfam" id="TIGR00499">
    <property type="entry name" value="lysS_bact"/>
    <property type="match status" value="1"/>
</dbReference>
<dbReference type="OMA" id="DFRNEGM"/>
<dbReference type="InterPro" id="IPR004364">
    <property type="entry name" value="Aa-tRNA-synt_II"/>
</dbReference>
<keyword evidence="7" id="KW-0067">ATP-binding</keyword>
<dbReference type="InParanoid" id="D8M9F2"/>
<name>D8M9F2_BLAHO</name>
<dbReference type="Gene3D" id="3.30.930.10">
    <property type="entry name" value="Bira Bifunctional Protein, Domain 2"/>
    <property type="match status" value="1"/>
</dbReference>
<dbReference type="PROSITE" id="PS50862">
    <property type="entry name" value="AA_TRNA_LIGASE_II"/>
    <property type="match status" value="1"/>
</dbReference>
<dbReference type="AlphaFoldDB" id="D8M9F2"/>
<dbReference type="InterPro" id="IPR018149">
    <property type="entry name" value="Lys-tRNA-synth_II_C"/>
</dbReference>
<dbReference type="OrthoDB" id="21243at2759"/>
<proteinExistence type="inferred from homology"/>
<evidence type="ECO:0000256" key="13">
    <source>
        <dbReference type="SAM" id="MobiDB-lite"/>
    </source>
</evidence>
<dbReference type="InterPro" id="IPR004365">
    <property type="entry name" value="NA-bd_OB_tRNA"/>
</dbReference>
<dbReference type="InterPro" id="IPR034762">
    <property type="entry name" value="Lys-tRNA-ligase_II_bac/euk"/>
</dbReference>
<evidence type="ECO:0000256" key="1">
    <source>
        <dbReference type="ARBA" id="ARBA00004496"/>
    </source>
</evidence>
<dbReference type="InterPro" id="IPR002313">
    <property type="entry name" value="Lys-tRNA-ligase_II"/>
</dbReference>
<dbReference type="PIRSF" id="PIRSF039101">
    <property type="entry name" value="LysRS2"/>
    <property type="match status" value="1"/>
</dbReference>
<dbReference type="RefSeq" id="XP_012898739.1">
    <property type="nucleotide sequence ID" value="XM_013043285.1"/>
</dbReference>
<keyword evidence="4" id="KW-0963">Cytoplasm</keyword>
<evidence type="ECO:0000256" key="5">
    <source>
        <dbReference type="ARBA" id="ARBA00022598"/>
    </source>
</evidence>
<dbReference type="NCBIfam" id="NF001756">
    <property type="entry name" value="PRK00484.1"/>
    <property type="match status" value="1"/>
</dbReference>
<evidence type="ECO:0000256" key="3">
    <source>
        <dbReference type="ARBA" id="ARBA00013166"/>
    </source>
</evidence>
<dbReference type="CDD" id="cd04322">
    <property type="entry name" value="LysRS_N"/>
    <property type="match status" value="1"/>
</dbReference>
<dbReference type="GO" id="GO:0004824">
    <property type="term" value="F:lysine-tRNA ligase activity"/>
    <property type="evidence" value="ECO:0007669"/>
    <property type="project" value="UniProtKB-EC"/>
</dbReference>
<reference evidence="15" key="1">
    <citation type="submission" date="2010-02" db="EMBL/GenBank/DDBJ databases">
        <title>Sequencing and annotation of the Blastocystis hominis genome.</title>
        <authorList>
            <person name="Wincker P."/>
        </authorList>
    </citation>
    <scope>NUCLEOTIDE SEQUENCE</scope>
    <source>
        <strain evidence="15">Singapore isolate B</strain>
    </source>
</reference>
<feature type="domain" description="Aminoacyl-transfer RNA synthetases class-II family profile" evidence="14">
    <location>
        <begin position="235"/>
        <end position="564"/>
    </location>
</feature>
<dbReference type="InterPro" id="IPR044136">
    <property type="entry name" value="Lys-tRNA-ligase_II_N"/>
</dbReference>
<keyword evidence="5" id="KW-0436">Ligase</keyword>